<keyword evidence="1" id="KW-0812">Transmembrane</keyword>
<name>A0ABZ2NHM0_9BACI</name>
<dbReference type="InterPro" id="IPR052529">
    <property type="entry name" value="Bact_Transport_Assoc"/>
</dbReference>
<keyword evidence="1" id="KW-1133">Transmembrane helix</keyword>
<evidence type="ECO:0000259" key="2">
    <source>
        <dbReference type="Pfam" id="PF04235"/>
    </source>
</evidence>
<keyword evidence="4" id="KW-1185">Reference proteome</keyword>
<evidence type="ECO:0000313" key="3">
    <source>
        <dbReference type="EMBL" id="WXB97284.1"/>
    </source>
</evidence>
<evidence type="ECO:0000313" key="4">
    <source>
        <dbReference type="Proteomes" id="UP001377337"/>
    </source>
</evidence>
<dbReference type="EMBL" id="CP147407">
    <property type="protein sequence ID" value="WXB97284.1"/>
    <property type="molecule type" value="Genomic_DNA"/>
</dbReference>
<protein>
    <submittedName>
        <fullName evidence="3">DUF418 domain-containing protein</fullName>
    </submittedName>
</protein>
<proteinExistence type="predicted"/>
<dbReference type="InterPro" id="IPR007349">
    <property type="entry name" value="DUF418"/>
</dbReference>
<reference evidence="3 4" key="1">
    <citation type="submission" date="2024-02" db="EMBL/GenBank/DDBJ databases">
        <title>Seven novel Bacillus-like species.</title>
        <authorList>
            <person name="Liu G."/>
        </authorList>
    </citation>
    <scope>NUCLEOTIDE SEQUENCE [LARGE SCALE GENOMIC DNA]</scope>
    <source>
        <strain evidence="3 4">FJAT-52054</strain>
    </source>
</reference>
<dbReference type="PANTHER" id="PTHR30590">
    <property type="entry name" value="INNER MEMBRANE PROTEIN"/>
    <property type="match status" value="1"/>
</dbReference>
<feature type="transmembrane region" description="Helical" evidence="1">
    <location>
        <begin position="20"/>
        <end position="41"/>
    </location>
</feature>
<dbReference type="Pfam" id="PF04235">
    <property type="entry name" value="DUF418"/>
    <property type="match status" value="1"/>
</dbReference>
<feature type="domain" description="DUF418" evidence="2">
    <location>
        <begin position="2"/>
        <end position="59"/>
    </location>
</feature>
<gene>
    <name evidence="3" type="ORF">WCV65_01895</name>
</gene>
<accession>A0ABZ2NHM0</accession>
<sequence>MSVIIFNGYGFRLFGQVSKTQGVGMAIVIYTVQVMLSYLILKKFNQGPLEFVWRKWTYGGTEKKSKAA</sequence>
<dbReference type="Proteomes" id="UP001377337">
    <property type="component" value="Chromosome"/>
</dbReference>
<evidence type="ECO:0000256" key="1">
    <source>
        <dbReference type="SAM" id="Phobius"/>
    </source>
</evidence>
<keyword evidence="1" id="KW-0472">Membrane</keyword>
<organism evidence="3 4">
    <name type="scientific">Metabacillus sediminis</name>
    <dbReference type="NCBI Taxonomy" id="3117746"/>
    <lineage>
        <taxon>Bacteria</taxon>
        <taxon>Bacillati</taxon>
        <taxon>Bacillota</taxon>
        <taxon>Bacilli</taxon>
        <taxon>Bacillales</taxon>
        <taxon>Bacillaceae</taxon>
        <taxon>Metabacillus</taxon>
    </lineage>
</organism>
<dbReference type="RefSeq" id="WP_338779571.1">
    <property type="nucleotide sequence ID" value="NZ_CP147407.1"/>
</dbReference>
<dbReference type="PANTHER" id="PTHR30590:SF2">
    <property type="entry name" value="INNER MEMBRANE PROTEIN"/>
    <property type="match status" value="1"/>
</dbReference>